<sequence length="304" mass="33795">MSKVILAEDSTLINKSSLLLGQPGPGVYDLLMTIAINALRKPEVLLPGALKDVTELFNTERWGKEGSIPLASLPPSITSVSGAEFSINTKETIFEDGDYEKIVDIIPIDDLMGDFGFNRSEGAFAGVYILTFSNKPISYIGSSVNVFKRLREHRNNLAGDRHYNKRLQTFYNLHKDDPVVRIKVQVIRTAETQTPFWLENETLSYVKRKQAVFNIGDTAELPKLGVSVSEETRSRMSESALGKKLSKVTRDKMAAVRKGKVNSEEHVLKTTKALSKEIMGDGIKYPSASAAGRISRHQPVYHHT</sequence>
<keyword evidence="6" id="KW-1185">Reference proteome</keyword>
<dbReference type="SUPFAM" id="SSF82771">
    <property type="entry name" value="GIY-YIG endonuclease"/>
    <property type="match status" value="1"/>
</dbReference>
<dbReference type="InterPro" id="IPR003611">
    <property type="entry name" value="NUMOD3"/>
</dbReference>
<dbReference type="Gene3D" id="3.40.1440.10">
    <property type="entry name" value="GIY-YIG endonuclease"/>
    <property type="match status" value="1"/>
</dbReference>
<evidence type="ECO:0000313" key="6">
    <source>
        <dbReference type="Proteomes" id="UP000223363"/>
    </source>
</evidence>
<dbReference type="EMBL" id="MF285618">
    <property type="protein sequence ID" value="ATA65697.1"/>
    <property type="molecule type" value="Genomic_DNA"/>
</dbReference>
<keyword evidence="3" id="KW-0460">Magnesium</keyword>
<evidence type="ECO:0000313" key="5">
    <source>
        <dbReference type="EMBL" id="ATA65697.1"/>
    </source>
</evidence>
<dbReference type="SMART" id="SM00496">
    <property type="entry name" value="IENR2"/>
    <property type="match status" value="2"/>
</dbReference>
<dbReference type="Proteomes" id="UP000223363">
    <property type="component" value="Segment"/>
</dbReference>
<dbReference type="Pfam" id="PF01541">
    <property type="entry name" value="GIY-YIG"/>
    <property type="match status" value="1"/>
</dbReference>
<dbReference type="PROSITE" id="PS50164">
    <property type="entry name" value="GIY_YIG"/>
    <property type="match status" value="1"/>
</dbReference>
<comment type="cofactor">
    <cofactor evidence="1">
        <name>Mg(2+)</name>
        <dbReference type="ChEBI" id="CHEBI:18420"/>
    </cofactor>
</comment>
<gene>
    <name evidence="5" type="ORF">2050HW_00362</name>
</gene>
<reference evidence="6" key="1">
    <citation type="submission" date="2017-06" db="EMBL/GenBank/DDBJ databases">
        <authorList>
            <person name="Zhao X."/>
        </authorList>
    </citation>
    <scope>NUCLEOTIDE SEQUENCE [LARGE SCALE GENOMIC DNA]</scope>
</reference>
<dbReference type="InterPro" id="IPR000305">
    <property type="entry name" value="GIY-YIG_endonuc"/>
</dbReference>
<proteinExistence type="predicted"/>
<evidence type="ECO:0000256" key="2">
    <source>
        <dbReference type="ARBA" id="ARBA00010045"/>
    </source>
</evidence>
<accession>A0A289YW35</accession>
<organism evidence="5 6">
    <name type="scientific">Serratia phage vB_SmaM_ 2050HW</name>
    <dbReference type="NCBI Taxonomy" id="2024252"/>
    <lineage>
        <taxon>Viruses</taxon>
        <taxon>Duplodnaviria</taxon>
        <taxon>Heunggongvirae</taxon>
        <taxon>Uroviricota</taxon>
        <taxon>Caudoviricetes</taxon>
        <taxon>Chimalliviridae</taxon>
        <taxon>Moabitevirus</taxon>
        <taxon>Moabitevirus mv2050HW</taxon>
    </lineage>
</organism>
<feature type="domain" description="GIY-YIG" evidence="4">
    <location>
        <begin position="123"/>
        <end position="198"/>
    </location>
</feature>
<dbReference type="InterPro" id="IPR035901">
    <property type="entry name" value="GIY-YIG_endonuc_sf"/>
</dbReference>
<dbReference type="GO" id="GO:0003677">
    <property type="term" value="F:DNA binding"/>
    <property type="evidence" value="ECO:0007669"/>
    <property type="project" value="InterPro"/>
</dbReference>
<dbReference type="SUPFAM" id="SSF64496">
    <property type="entry name" value="DNA-binding domain of intron-encoded endonucleases"/>
    <property type="match status" value="1"/>
</dbReference>
<protein>
    <recommendedName>
        <fullName evidence="4">GIY-YIG domain-containing protein</fullName>
    </recommendedName>
</protein>
<comment type="similarity">
    <text evidence="2">To endonucleases of group I introns of fungi and phage.</text>
</comment>
<evidence type="ECO:0000256" key="1">
    <source>
        <dbReference type="ARBA" id="ARBA00001946"/>
    </source>
</evidence>
<evidence type="ECO:0000259" key="4">
    <source>
        <dbReference type="PROSITE" id="PS50164"/>
    </source>
</evidence>
<name>A0A289YW35_9CAUD</name>
<evidence type="ECO:0000256" key="3">
    <source>
        <dbReference type="ARBA" id="ARBA00022842"/>
    </source>
</evidence>